<evidence type="ECO:0000256" key="7">
    <source>
        <dbReference type="ARBA" id="ARBA00013278"/>
    </source>
</evidence>
<evidence type="ECO:0000256" key="10">
    <source>
        <dbReference type="ARBA" id="ARBA00022723"/>
    </source>
</evidence>
<keyword evidence="9" id="KW-0812">Transmembrane</keyword>
<dbReference type="InterPro" id="IPR003187">
    <property type="entry name" value="PLipase_A1"/>
</dbReference>
<dbReference type="EC" id="3.1.1.32" evidence="6"/>
<evidence type="ECO:0000256" key="2">
    <source>
        <dbReference type="ARBA" id="ARBA00001604"/>
    </source>
</evidence>
<dbReference type="PANTHER" id="PTHR40457:SF1">
    <property type="entry name" value="PHOSPHOLIPASE A1"/>
    <property type="match status" value="1"/>
</dbReference>
<dbReference type="CDD" id="cd00541">
    <property type="entry name" value="OMPLA"/>
    <property type="match status" value="1"/>
</dbReference>
<dbReference type="Proteomes" id="UP000093100">
    <property type="component" value="Unassembled WGS sequence"/>
</dbReference>
<dbReference type="PRINTS" id="PR01486">
    <property type="entry name" value="PHPHLIPASEA1"/>
</dbReference>
<comment type="similarity">
    <text evidence="4">Belongs to the phospholipase A1 family.</text>
</comment>
<dbReference type="GO" id="GO:0004623">
    <property type="term" value="F:phospholipase A2 activity"/>
    <property type="evidence" value="ECO:0007669"/>
    <property type="project" value="UniProtKB-EC"/>
</dbReference>
<comment type="catalytic activity">
    <reaction evidence="1">
        <text>a 1,2-diacyl-sn-glycero-3-phosphocholine + H2O = a 2-acyl-sn-glycero-3-phosphocholine + a fatty acid + H(+)</text>
        <dbReference type="Rhea" id="RHEA:18689"/>
        <dbReference type="ChEBI" id="CHEBI:15377"/>
        <dbReference type="ChEBI" id="CHEBI:15378"/>
        <dbReference type="ChEBI" id="CHEBI:28868"/>
        <dbReference type="ChEBI" id="CHEBI:57643"/>
        <dbReference type="ChEBI" id="CHEBI:57875"/>
        <dbReference type="EC" id="3.1.1.32"/>
    </reaction>
</comment>
<evidence type="ECO:0000256" key="4">
    <source>
        <dbReference type="ARBA" id="ARBA00010525"/>
    </source>
</evidence>
<feature type="binding site" description="in dimeric form" evidence="20">
    <location>
        <position position="255"/>
    </location>
    <ligand>
        <name>Ca(2+)</name>
        <dbReference type="ChEBI" id="CHEBI:29108"/>
        <label>1</label>
    </ligand>
</feature>
<feature type="region of interest" description="Disordered" evidence="21">
    <location>
        <begin position="57"/>
        <end position="79"/>
    </location>
</feature>
<gene>
    <name evidence="23" type="ORF">CFT12S02225_08735</name>
</gene>
<name>A0AAX0H9B1_CAMFE</name>
<evidence type="ECO:0000256" key="8">
    <source>
        <dbReference type="ARBA" id="ARBA00022452"/>
    </source>
</evidence>
<evidence type="ECO:0000256" key="3">
    <source>
        <dbReference type="ARBA" id="ARBA00004571"/>
    </source>
</evidence>
<evidence type="ECO:0000313" key="23">
    <source>
        <dbReference type="EMBL" id="OCR90050.1"/>
    </source>
</evidence>
<comment type="cofactor">
    <cofactor evidence="20">
        <name>Ca(2+)</name>
        <dbReference type="ChEBI" id="CHEBI:29108"/>
    </cofactor>
    <text evidence="20">Binds 1 Ca(2+) ion per monomer.</text>
</comment>
<dbReference type="EMBL" id="LFLK01000012">
    <property type="protein sequence ID" value="OCR90050.1"/>
    <property type="molecule type" value="Genomic_DNA"/>
</dbReference>
<dbReference type="AlphaFoldDB" id="A0AAX0H9B1"/>
<evidence type="ECO:0000256" key="5">
    <source>
        <dbReference type="ARBA" id="ARBA00011702"/>
    </source>
</evidence>
<feature type="signal peptide" evidence="22">
    <location>
        <begin position="1"/>
        <end position="18"/>
    </location>
</feature>
<feature type="binding site" description="in dimeric form" evidence="20">
    <location>
        <position position="222"/>
    </location>
    <ligand>
        <name>Ca(2+)</name>
        <dbReference type="ChEBI" id="CHEBI:29108"/>
        <label>1</label>
    </ligand>
</feature>
<dbReference type="GO" id="GO:0008970">
    <property type="term" value="F:phospholipase A1 activity"/>
    <property type="evidence" value="ECO:0007669"/>
    <property type="project" value="UniProtKB-EC"/>
</dbReference>
<comment type="subcellular location">
    <subcellularLocation>
        <location evidence="3">Cell outer membrane</location>
        <topology evidence="3">Multi-pass membrane protein</topology>
    </subcellularLocation>
</comment>
<feature type="chain" id="PRO_5043723845" description="Phosphatidylcholine 1-acylhydrolase" evidence="22">
    <location>
        <begin position="19"/>
        <end position="343"/>
    </location>
</feature>
<evidence type="ECO:0000256" key="6">
    <source>
        <dbReference type="ARBA" id="ARBA00013179"/>
    </source>
</evidence>
<evidence type="ECO:0000256" key="13">
    <source>
        <dbReference type="ARBA" id="ARBA00022837"/>
    </source>
</evidence>
<keyword evidence="17" id="KW-0998">Cell outer membrane</keyword>
<keyword evidence="10 20" id="KW-0479">Metal-binding</keyword>
<evidence type="ECO:0000256" key="20">
    <source>
        <dbReference type="PIRSR" id="PIRSR603187-2"/>
    </source>
</evidence>
<feature type="compositionally biased region" description="Basic and acidic residues" evidence="21">
    <location>
        <begin position="63"/>
        <end position="73"/>
    </location>
</feature>
<evidence type="ECO:0000256" key="1">
    <source>
        <dbReference type="ARBA" id="ARBA00000111"/>
    </source>
</evidence>
<dbReference type="InterPro" id="IPR036541">
    <property type="entry name" value="PLipase_A1_sf"/>
</dbReference>
<keyword evidence="8" id="KW-1134">Transmembrane beta strand</keyword>
<keyword evidence="14" id="KW-0442">Lipid degradation</keyword>
<evidence type="ECO:0000256" key="16">
    <source>
        <dbReference type="ARBA" id="ARBA00023136"/>
    </source>
</evidence>
<reference evidence="23 24" key="1">
    <citation type="journal article" date="2016" name="Genome Biol. Evol.">
        <title>Comparative Genomics of Campylobacter fetus from Reptiles and Mammals Reveals Divergent Evolution in Host-Associated Lineages.</title>
        <authorList>
            <person name="Gilbert M.J."/>
            <person name="Miller W.G."/>
            <person name="Yee E."/>
            <person name="Zomer A.L."/>
            <person name="van der Graaf-van Bloois L."/>
            <person name="Fitzgerald C."/>
            <person name="Forbes K.J."/>
            <person name="Meric G."/>
            <person name="Sheppard S.K."/>
            <person name="Wagenaar J.A."/>
            <person name="Duim B."/>
        </authorList>
    </citation>
    <scope>NUCLEOTIDE SEQUENCE [LARGE SCALE GENOMIC DNA]</scope>
    <source>
        <strain evidence="23 24">12S02225-3</strain>
    </source>
</reference>
<dbReference type="Gene3D" id="2.40.230.10">
    <property type="entry name" value="Phospholipase A1"/>
    <property type="match status" value="1"/>
</dbReference>
<dbReference type="GO" id="GO:0016042">
    <property type="term" value="P:lipid catabolic process"/>
    <property type="evidence" value="ECO:0007669"/>
    <property type="project" value="UniProtKB-KW"/>
</dbReference>
<evidence type="ECO:0000256" key="18">
    <source>
        <dbReference type="ARBA" id="ARBA00032375"/>
    </source>
</evidence>
<dbReference type="GO" id="GO:0046872">
    <property type="term" value="F:metal ion binding"/>
    <property type="evidence" value="ECO:0007669"/>
    <property type="project" value="UniProtKB-KW"/>
</dbReference>
<evidence type="ECO:0000256" key="19">
    <source>
        <dbReference type="PIRSR" id="PIRSR603187-1"/>
    </source>
</evidence>
<dbReference type="PANTHER" id="PTHR40457">
    <property type="entry name" value="PHOSPHOLIPASE A1"/>
    <property type="match status" value="1"/>
</dbReference>
<evidence type="ECO:0000256" key="21">
    <source>
        <dbReference type="SAM" id="MobiDB-lite"/>
    </source>
</evidence>
<evidence type="ECO:0000256" key="15">
    <source>
        <dbReference type="ARBA" id="ARBA00023098"/>
    </source>
</evidence>
<dbReference type="EC" id="3.1.1.4" evidence="7"/>
<dbReference type="GO" id="GO:0009279">
    <property type="term" value="C:cell outer membrane"/>
    <property type="evidence" value="ECO:0007669"/>
    <property type="project" value="UniProtKB-SubCell"/>
</dbReference>
<dbReference type="SUPFAM" id="SSF56931">
    <property type="entry name" value="Outer membrane phospholipase A (OMPLA)"/>
    <property type="match status" value="1"/>
</dbReference>
<feature type="active site" description="Proton acceptor" evidence="19">
    <location>
        <position position="212"/>
    </location>
</feature>
<evidence type="ECO:0000256" key="11">
    <source>
        <dbReference type="ARBA" id="ARBA00022729"/>
    </source>
</evidence>
<keyword evidence="12" id="KW-0378">Hydrolase</keyword>
<organism evidence="23 24">
    <name type="scientific">Campylobacter fetus subsp. testudinum</name>
    <dbReference type="NCBI Taxonomy" id="1507806"/>
    <lineage>
        <taxon>Bacteria</taxon>
        <taxon>Pseudomonadati</taxon>
        <taxon>Campylobacterota</taxon>
        <taxon>Epsilonproteobacteria</taxon>
        <taxon>Campylobacterales</taxon>
        <taxon>Campylobacteraceae</taxon>
        <taxon>Campylobacter</taxon>
    </lineage>
</organism>
<comment type="catalytic activity">
    <reaction evidence="2">
        <text>a 1,2-diacyl-sn-glycero-3-phosphocholine + H2O = a 1-acyl-sn-glycero-3-phosphocholine + a fatty acid + H(+)</text>
        <dbReference type="Rhea" id="RHEA:15801"/>
        <dbReference type="ChEBI" id="CHEBI:15377"/>
        <dbReference type="ChEBI" id="CHEBI:15378"/>
        <dbReference type="ChEBI" id="CHEBI:28868"/>
        <dbReference type="ChEBI" id="CHEBI:57643"/>
        <dbReference type="ChEBI" id="CHEBI:58168"/>
        <dbReference type="EC" id="3.1.1.4"/>
    </reaction>
</comment>
<evidence type="ECO:0000313" key="24">
    <source>
        <dbReference type="Proteomes" id="UP000093100"/>
    </source>
</evidence>
<keyword evidence="13 20" id="KW-0106">Calcium</keyword>
<feature type="binding site" description="in dimeric form" evidence="20">
    <location>
        <position position="177"/>
    </location>
    <ligand>
        <name>Ca(2+)</name>
        <dbReference type="ChEBI" id="CHEBI:29108"/>
        <label>1</label>
    </ligand>
</feature>
<evidence type="ECO:0000256" key="9">
    <source>
        <dbReference type="ARBA" id="ARBA00022692"/>
    </source>
</evidence>
<comment type="caution">
    <text evidence="23">The sequence shown here is derived from an EMBL/GenBank/DDBJ whole genome shotgun (WGS) entry which is preliminary data.</text>
</comment>
<keyword evidence="16" id="KW-0472">Membrane</keyword>
<keyword evidence="15" id="KW-0443">Lipid metabolism</keyword>
<protein>
    <recommendedName>
        <fullName evidence="18">Phosphatidylcholine 1-acylhydrolase</fullName>
        <ecNumber evidence="6">3.1.1.32</ecNumber>
        <ecNumber evidence="7">3.1.1.4</ecNumber>
    </recommendedName>
</protein>
<evidence type="ECO:0000256" key="22">
    <source>
        <dbReference type="SAM" id="SignalP"/>
    </source>
</evidence>
<comment type="subunit">
    <text evidence="5">Homodimer; dimerization is reversible, and the dimeric form is the active one.</text>
</comment>
<feature type="active site" description="Nucleophile" evidence="19">
    <location>
        <position position="214"/>
    </location>
</feature>
<dbReference type="Pfam" id="PF02253">
    <property type="entry name" value="PLA1"/>
    <property type="match status" value="1"/>
</dbReference>
<evidence type="ECO:0000256" key="17">
    <source>
        <dbReference type="ARBA" id="ARBA00023237"/>
    </source>
</evidence>
<accession>A0AAX0H9B1</accession>
<sequence>MRKSLTILASFLSLSANSANELYQKATEFESKGDSKNALIYYKAAAQKALENEQTRVLDTSNLDEKQNLKDDNSQPTQPQTVQNINLQNNQNNHLAKSLNDKNGAQNSYNIFHLEPYKINYLLPFTYSNISNSDRKHTETKFQLSLKKAMFDNLFGFDETFYLGYTQISWWQIAKESSPFRESNYQPEIFVDFPFKFDNFTALKSAQIGIFHDSNGKSGSESRSWNRVYLRSVFEYGNFSFAPRVWYRIEDNKDDNKDITNYKGNADIEVSYNINDMRFIATIANNLHLDRTNKGSFQLDFLFPIFNSGFYGYLQYFNGYAQSLIDYDEHESRVGAGFVFFIR</sequence>
<keyword evidence="11 22" id="KW-0732">Signal</keyword>
<evidence type="ECO:0000256" key="12">
    <source>
        <dbReference type="ARBA" id="ARBA00022801"/>
    </source>
</evidence>
<evidence type="ECO:0000256" key="14">
    <source>
        <dbReference type="ARBA" id="ARBA00022963"/>
    </source>
</evidence>
<dbReference type="RefSeq" id="WP_065839346.1">
    <property type="nucleotide sequence ID" value="NZ_LFLK01000012.1"/>
</dbReference>
<proteinExistence type="inferred from homology"/>